<feature type="domain" description="DUF7882" evidence="1">
    <location>
        <begin position="1"/>
        <end position="94"/>
    </location>
</feature>
<organism evidence="2 3">
    <name type="scientific">Microbacterium nanhaiense</name>
    <dbReference type="NCBI Taxonomy" id="1301026"/>
    <lineage>
        <taxon>Bacteria</taxon>
        <taxon>Bacillati</taxon>
        <taxon>Actinomycetota</taxon>
        <taxon>Actinomycetes</taxon>
        <taxon>Micrococcales</taxon>
        <taxon>Microbacteriaceae</taxon>
        <taxon>Microbacterium</taxon>
    </lineage>
</organism>
<protein>
    <recommendedName>
        <fullName evidence="1">DUF7882 domain-containing protein</fullName>
    </recommendedName>
</protein>
<gene>
    <name evidence="2" type="ORF">GCM10010910_23800</name>
</gene>
<keyword evidence="3" id="KW-1185">Reference proteome</keyword>
<comment type="caution">
    <text evidence="2">The sequence shown here is derived from an EMBL/GenBank/DDBJ whole genome shotgun (WGS) entry which is preliminary data.</text>
</comment>
<dbReference type="EMBL" id="BMMQ01000008">
    <property type="protein sequence ID" value="GGO65813.1"/>
    <property type="molecule type" value="Genomic_DNA"/>
</dbReference>
<dbReference type="Pfam" id="PF25355">
    <property type="entry name" value="DUF7882"/>
    <property type="match status" value="1"/>
</dbReference>
<sequence length="101" mass="11317">MGTLQYGSSLTEIRISDHLLAHLKAVMVTRMRRSESFTLSWVDREGGAEKHSTVWMNPSIPLRFTFETIVPPPLDHELLEDLMTSSYQVTGIVVPASDASE</sequence>
<dbReference type="Proteomes" id="UP000638043">
    <property type="component" value="Unassembled WGS sequence"/>
</dbReference>
<evidence type="ECO:0000313" key="2">
    <source>
        <dbReference type="EMBL" id="GGO65813.1"/>
    </source>
</evidence>
<evidence type="ECO:0000313" key="3">
    <source>
        <dbReference type="Proteomes" id="UP000638043"/>
    </source>
</evidence>
<name>A0ABQ2N3H7_9MICO</name>
<evidence type="ECO:0000259" key="1">
    <source>
        <dbReference type="Pfam" id="PF25355"/>
    </source>
</evidence>
<reference evidence="3" key="1">
    <citation type="journal article" date="2019" name="Int. J. Syst. Evol. Microbiol.">
        <title>The Global Catalogue of Microorganisms (GCM) 10K type strain sequencing project: providing services to taxonomists for standard genome sequencing and annotation.</title>
        <authorList>
            <consortium name="The Broad Institute Genomics Platform"/>
            <consortium name="The Broad Institute Genome Sequencing Center for Infectious Disease"/>
            <person name="Wu L."/>
            <person name="Ma J."/>
        </authorList>
    </citation>
    <scope>NUCLEOTIDE SEQUENCE [LARGE SCALE GENOMIC DNA]</scope>
    <source>
        <strain evidence="3">CGMCC 4.7181</strain>
    </source>
</reference>
<proteinExistence type="predicted"/>
<dbReference type="RefSeq" id="WP_188702207.1">
    <property type="nucleotide sequence ID" value="NZ_BMMQ01000008.1"/>
</dbReference>
<accession>A0ABQ2N3H7</accession>
<dbReference type="InterPro" id="IPR057204">
    <property type="entry name" value="DUF7882"/>
</dbReference>